<comment type="subcellular location">
    <subcellularLocation>
        <location evidence="1">Cell projection</location>
    </subcellularLocation>
</comment>
<dbReference type="InterPro" id="IPR047271">
    <property type="entry name" value="Ephexin-like"/>
</dbReference>
<dbReference type="HOGENOM" id="CLU_012820_5_1_1"/>
<accession>W5MRZ9</accession>
<evidence type="ECO:0000259" key="8">
    <source>
        <dbReference type="PROSITE" id="PS50010"/>
    </source>
</evidence>
<feature type="domain" description="DH" evidence="8">
    <location>
        <begin position="120"/>
        <end position="304"/>
    </location>
</feature>
<dbReference type="Bgee" id="ENSLOCG00000009151">
    <property type="expression patterns" value="Expressed in intestine and 6 other cell types or tissues"/>
</dbReference>
<dbReference type="GO" id="GO:0042995">
    <property type="term" value="C:cell projection"/>
    <property type="evidence" value="ECO:0007669"/>
    <property type="project" value="UniProtKB-SubCell"/>
</dbReference>
<organism evidence="9 10">
    <name type="scientific">Lepisosteus oculatus</name>
    <name type="common">Spotted gar</name>
    <dbReference type="NCBI Taxonomy" id="7918"/>
    <lineage>
        <taxon>Eukaryota</taxon>
        <taxon>Metazoa</taxon>
        <taxon>Chordata</taxon>
        <taxon>Craniata</taxon>
        <taxon>Vertebrata</taxon>
        <taxon>Euteleostomi</taxon>
        <taxon>Actinopterygii</taxon>
        <taxon>Neopterygii</taxon>
        <taxon>Holostei</taxon>
        <taxon>Semionotiformes</taxon>
        <taxon>Lepisosteidae</taxon>
        <taxon>Lepisosteus</taxon>
    </lineage>
</organism>
<dbReference type="SMART" id="SM00326">
    <property type="entry name" value="SH3"/>
    <property type="match status" value="1"/>
</dbReference>
<dbReference type="FunFam" id="1.20.900.10:FF:000007">
    <property type="entry name" value="rho guanine nucleotide exchange factor 19"/>
    <property type="match status" value="1"/>
</dbReference>
<dbReference type="CDD" id="cd01221">
    <property type="entry name" value="PH_ephexin"/>
    <property type="match status" value="1"/>
</dbReference>
<dbReference type="EMBL" id="AHAT01012923">
    <property type="status" value="NOT_ANNOTATED_CDS"/>
    <property type="molecule type" value="Genomic_DNA"/>
</dbReference>
<evidence type="ECO:0000313" key="10">
    <source>
        <dbReference type="Proteomes" id="UP000018468"/>
    </source>
</evidence>
<dbReference type="Pfam" id="PF22697">
    <property type="entry name" value="SOS1_NGEF_PH"/>
    <property type="match status" value="1"/>
</dbReference>
<evidence type="ECO:0000259" key="6">
    <source>
        <dbReference type="PROSITE" id="PS50002"/>
    </source>
</evidence>
<keyword evidence="10" id="KW-1185">Reference proteome</keyword>
<reference evidence="9" key="3">
    <citation type="submission" date="2025-09" db="UniProtKB">
        <authorList>
            <consortium name="Ensembl"/>
        </authorList>
    </citation>
    <scope>IDENTIFICATION</scope>
</reference>
<dbReference type="SUPFAM" id="SSF50729">
    <property type="entry name" value="PH domain-like"/>
    <property type="match status" value="1"/>
</dbReference>
<keyword evidence="2 5" id="KW-0728">SH3 domain</keyword>
<dbReference type="SUPFAM" id="SSF48065">
    <property type="entry name" value="DBL homology domain (DH-domain)"/>
    <property type="match status" value="1"/>
</dbReference>
<dbReference type="Pfam" id="PF00018">
    <property type="entry name" value="SH3_1"/>
    <property type="match status" value="1"/>
</dbReference>
<evidence type="ECO:0000256" key="4">
    <source>
        <dbReference type="ARBA" id="ARBA00023273"/>
    </source>
</evidence>
<dbReference type="InterPro" id="IPR000219">
    <property type="entry name" value="DH_dom"/>
</dbReference>
<reference evidence="10" key="1">
    <citation type="submission" date="2011-12" db="EMBL/GenBank/DDBJ databases">
        <title>The Draft Genome of Lepisosteus oculatus.</title>
        <authorList>
            <consortium name="The Broad Institute Genome Assembly &amp; Analysis Group"/>
            <consortium name="Computational R&amp;D Group"/>
            <consortium name="and Sequencing Platform"/>
            <person name="Di Palma F."/>
            <person name="Alfoldi J."/>
            <person name="Johnson J."/>
            <person name="Berlin A."/>
            <person name="Gnerre S."/>
            <person name="Jaffe D."/>
            <person name="MacCallum I."/>
            <person name="Young S."/>
            <person name="Walker B.J."/>
            <person name="Lander E.S."/>
            <person name="Lindblad-Toh K."/>
        </authorList>
    </citation>
    <scope>NUCLEOTIDE SEQUENCE [LARGE SCALE GENOMIC DNA]</scope>
</reference>
<proteinExistence type="predicted"/>
<dbReference type="PANTHER" id="PTHR12845">
    <property type="entry name" value="GUANINE NUCLEOTIDE EXCHANGE FACTOR"/>
    <property type="match status" value="1"/>
</dbReference>
<evidence type="ECO:0000313" key="9">
    <source>
        <dbReference type="Ensembl" id="ENSLOCP00000011158.1"/>
    </source>
</evidence>
<feature type="domain" description="SH3" evidence="6">
    <location>
        <begin position="463"/>
        <end position="524"/>
    </location>
</feature>
<evidence type="ECO:0000259" key="7">
    <source>
        <dbReference type="PROSITE" id="PS50003"/>
    </source>
</evidence>
<feature type="domain" description="PH" evidence="7">
    <location>
        <begin position="336"/>
        <end position="449"/>
    </location>
</feature>
<dbReference type="SMART" id="SM00233">
    <property type="entry name" value="PH"/>
    <property type="match status" value="1"/>
</dbReference>
<evidence type="ECO:0000256" key="2">
    <source>
        <dbReference type="ARBA" id="ARBA00022443"/>
    </source>
</evidence>
<keyword evidence="3" id="KW-0344">Guanine-nucleotide releasing factor</keyword>
<dbReference type="Gene3D" id="2.30.29.30">
    <property type="entry name" value="Pleckstrin-homology domain (PH domain)/Phosphotyrosine-binding domain (PTB)"/>
    <property type="match status" value="1"/>
</dbReference>
<dbReference type="AlphaFoldDB" id="W5MRZ9"/>
<dbReference type="FunCoup" id="W5MRZ9">
    <property type="interactions" value="424"/>
</dbReference>
<dbReference type="PANTHER" id="PTHR12845:SF8">
    <property type="entry name" value="EPHEXIN-1"/>
    <property type="match status" value="1"/>
</dbReference>
<keyword evidence="4" id="KW-0966">Cell projection</keyword>
<dbReference type="CDD" id="cd00160">
    <property type="entry name" value="RhoGEF"/>
    <property type="match status" value="1"/>
</dbReference>
<dbReference type="InterPro" id="IPR047270">
    <property type="entry name" value="PH_ephexin"/>
</dbReference>
<dbReference type="InterPro" id="IPR036028">
    <property type="entry name" value="SH3-like_dom_sf"/>
</dbReference>
<dbReference type="SUPFAM" id="SSF50044">
    <property type="entry name" value="SH3-domain"/>
    <property type="match status" value="1"/>
</dbReference>
<evidence type="ECO:0000256" key="5">
    <source>
        <dbReference type="PROSITE-ProRule" id="PRU00192"/>
    </source>
</evidence>
<evidence type="ECO:0000256" key="1">
    <source>
        <dbReference type="ARBA" id="ARBA00004316"/>
    </source>
</evidence>
<dbReference type="InParanoid" id="W5MRZ9"/>
<dbReference type="OMA" id="SQTICHS"/>
<name>W5MRZ9_LEPOC</name>
<dbReference type="InterPro" id="IPR055251">
    <property type="entry name" value="SOS1_NGEF_PH"/>
</dbReference>
<dbReference type="PROSITE" id="PS50002">
    <property type="entry name" value="SH3"/>
    <property type="match status" value="1"/>
</dbReference>
<dbReference type="InterPro" id="IPR001849">
    <property type="entry name" value="PH_domain"/>
</dbReference>
<dbReference type="PROSITE" id="PS50010">
    <property type="entry name" value="DH_2"/>
    <property type="match status" value="1"/>
</dbReference>
<dbReference type="Pfam" id="PF00621">
    <property type="entry name" value="RhoGEF"/>
    <property type="match status" value="1"/>
</dbReference>
<sequence>MDNEGRDTEEANDLDSISLRLVNNRDGDAAICSSIRIIKNMEWCLYQEYRDKSKQHEIEQRRRCDALATTGPSRGIPEKAAMQLQRRSFFQGAMSLWQNLEEVQKSGILDILKPEQIILQEQKSMFELVTSEESYNKSLKLLESHFLKNAVLLNTLSQSDVHFIFSNIEEVMKASERFLSDLEKRLEKGVMISDVCDIVYDHAANQFHVFVTYVSNQSYQEQAYRRILQENAAFRTVMANLENDSKCKGLSFNSFLILPFQRITRLKLLVQNILKKAEEGSEIEANAVKAHYQLAKIVRDCNEGVRKMNRTEELICIEKTLDFKSKSVPVISHSRWLLKRGALTHMSNPKNTRTFRNKKLFQPLYLFLFNDLLLITKKSSNGEKFQVLDSSTRAMLRTEDKEDQGQALANIFSLRLMENQNESDVTYMFKASSPSDKRRWICALTPKFQTRLLNSNSKHGATSDSPQVQCIQSYASQEPDEMSVEMADIINVLEKTEDGWMMGERLHDGEKGWFPSRVVEEIQNQELRAQYLRECQRIQQAEGNGVRLMASRGRRLRNIQP</sequence>
<dbReference type="PROSITE" id="PS50003">
    <property type="entry name" value="PH_DOMAIN"/>
    <property type="match status" value="1"/>
</dbReference>
<dbReference type="STRING" id="7918.ENSLOCP00000011158"/>
<dbReference type="Proteomes" id="UP000018468">
    <property type="component" value="Linkage group LG14"/>
</dbReference>
<protein>
    <submittedName>
        <fullName evidence="9">Neuronal guanine nucleotide exchange factor</fullName>
    </submittedName>
</protein>
<dbReference type="Gene3D" id="1.20.900.10">
    <property type="entry name" value="Dbl homology (DH) domain"/>
    <property type="match status" value="1"/>
</dbReference>
<dbReference type="GO" id="GO:0005085">
    <property type="term" value="F:guanyl-nucleotide exchange factor activity"/>
    <property type="evidence" value="ECO:0007669"/>
    <property type="project" value="UniProtKB-KW"/>
</dbReference>
<dbReference type="InterPro" id="IPR011993">
    <property type="entry name" value="PH-like_dom_sf"/>
</dbReference>
<dbReference type="SMART" id="SM00325">
    <property type="entry name" value="RhoGEF"/>
    <property type="match status" value="1"/>
</dbReference>
<dbReference type="GeneTree" id="ENSGT01030000234571"/>
<dbReference type="eggNOG" id="KOG3523">
    <property type="taxonomic scope" value="Eukaryota"/>
</dbReference>
<evidence type="ECO:0000256" key="3">
    <source>
        <dbReference type="ARBA" id="ARBA00022658"/>
    </source>
</evidence>
<dbReference type="InterPro" id="IPR001452">
    <property type="entry name" value="SH3_domain"/>
</dbReference>
<dbReference type="Ensembl" id="ENSLOCT00000011174.1">
    <property type="protein sequence ID" value="ENSLOCP00000011158.1"/>
    <property type="gene ID" value="ENSLOCG00000009151.1"/>
</dbReference>
<reference evidence="9" key="2">
    <citation type="submission" date="2025-08" db="UniProtKB">
        <authorList>
            <consortium name="Ensembl"/>
        </authorList>
    </citation>
    <scope>IDENTIFICATION</scope>
</reference>
<dbReference type="Gene3D" id="2.30.30.40">
    <property type="entry name" value="SH3 Domains"/>
    <property type="match status" value="1"/>
</dbReference>
<dbReference type="InterPro" id="IPR035899">
    <property type="entry name" value="DBL_dom_sf"/>
</dbReference>
<dbReference type="GO" id="GO:0032956">
    <property type="term" value="P:regulation of actin cytoskeleton organization"/>
    <property type="evidence" value="ECO:0000318"/>
    <property type="project" value="GO_Central"/>
</dbReference>